<evidence type="ECO:0000313" key="5">
    <source>
        <dbReference type="EMBL" id="SFC61867.1"/>
    </source>
</evidence>
<comment type="similarity">
    <text evidence="1">Belongs to the bacterial ribosomal protein bTHX family.</text>
</comment>
<reference evidence="5 6" key="1">
    <citation type="submission" date="2016-10" db="EMBL/GenBank/DDBJ databases">
        <authorList>
            <person name="de Groot N.N."/>
        </authorList>
    </citation>
    <scope>NUCLEOTIDE SEQUENCE [LARGE SCALE GENOMIC DNA]</scope>
    <source>
        <strain evidence="5 6">DSM 22900</strain>
    </source>
</reference>
<dbReference type="InterPro" id="IPR030826">
    <property type="entry name" value="Ribosomal_bTHX/bTHXc/bTHXm"/>
</dbReference>
<protein>
    <submittedName>
        <fullName evidence="5">RPS31 30S ribosomal protein S31</fullName>
    </submittedName>
</protein>
<keyword evidence="2 5" id="KW-0689">Ribosomal protein</keyword>
<dbReference type="InterPro" id="IPR031414">
    <property type="entry name" value="Ribosomal_bTHX"/>
</dbReference>
<evidence type="ECO:0000256" key="1">
    <source>
        <dbReference type="ARBA" id="ARBA00010834"/>
    </source>
</evidence>
<evidence type="ECO:0000313" key="6">
    <source>
        <dbReference type="Proteomes" id="UP000199577"/>
    </source>
</evidence>
<feature type="compositionally biased region" description="Basic residues" evidence="4">
    <location>
        <begin position="19"/>
        <end position="29"/>
    </location>
</feature>
<dbReference type="RefSeq" id="WP_090974506.1">
    <property type="nucleotide sequence ID" value="NZ_FOLL01000016.1"/>
</dbReference>
<keyword evidence="6" id="KW-1185">Reference proteome</keyword>
<evidence type="ECO:0000256" key="4">
    <source>
        <dbReference type="SAM" id="MobiDB-lite"/>
    </source>
</evidence>
<gene>
    <name evidence="5" type="ORF">SAMN05421747_11685</name>
</gene>
<proteinExistence type="inferred from homology"/>
<dbReference type="GO" id="GO:1990904">
    <property type="term" value="C:ribonucleoprotein complex"/>
    <property type="evidence" value="ECO:0007669"/>
    <property type="project" value="UniProtKB-KW"/>
</dbReference>
<dbReference type="AlphaFoldDB" id="A0A1I1KM44"/>
<dbReference type="Proteomes" id="UP000199577">
    <property type="component" value="Unassembled WGS sequence"/>
</dbReference>
<name>A0A1I1KM44_9SPHI</name>
<keyword evidence="3" id="KW-0687">Ribonucleoprotein</keyword>
<feature type="compositionally biased region" description="Basic residues" evidence="4">
    <location>
        <begin position="1"/>
        <end position="12"/>
    </location>
</feature>
<organism evidence="5 6">
    <name type="scientific">Parapedobacter composti</name>
    <dbReference type="NCBI Taxonomy" id="623281"/>
    <lineage>
        <taxon>Bacteria</taxon>
        <taxon>Pseudomonadati</taxon>
        <taxon>Bacteroidota</taxon>
        <taxon>Sphingobacteriia</taxon>
        <taxon>Sphingobacteriales</taxon>
        <taxon>Sphingobacteriaceae</taxon>
        <taxon>Parapedobacter</taxon>
    </lineage>
</organism>
<dbReference type="Pfam" id="PF17070">
    <property type="entry name" value="Thx"/>
    <property type="match status" value="1"/>
</dbReference>
<dbReference type="GO" id="GO:0005840">
    <property type="term" value="C:ribosome"/>
    <property type="evidence" value="ECO:0007669"/>
    <property type="project" value="UniProtKB-KW"/>
</dbReference>
<accession>A0A1I1KM44</accession>
<dbReference type="EMBL" id="FOLL01000016">
    <property type="protein sequence ID" value="SFC61867.1"/>
    <property type="molecule type" value="Genomic_DNA"/>
</dbReference>
<evidence type="ECO:0000256" key="2">
    <source>
        <dbReference type="ARBA" id="ARBA00022980"/>
    </source>
</evidence>
<dbReference type="NCBIfam" id="TIGR04560">
    <property type="entry name" value="ribo_THX"/>
    <property type="match status" value="1"/>
</dbReference>
<feature type="compositionally biased region" description="Basic and acidic residues" evidence="4">
    <location>
        <begin position="30"/>
        <end position="39"/>
    </location>
</feature>
<feature type="region of interest" description="Disordered" evidence="4">
    <location>
        <begin position="1"/>
        <end position="39"/>
    </location>
</feature>
<sequence length="39" mass="4361">MGKGDKKSKRGKIVNGTYGKRRQRKKNKKKAETVAKAEG</sequence>
<evidence type="ECO:0000256" key="3">
    <source>
        <dbReference type="ARBA" id="ARBA00023274"/>
    </source>
</evidence>